<dbReference type="AlphaFoldDB" id="A0AAN9MRN4"/>
<evidence type="ECO:0000313" key="1">
    <source>
        <dbReference type="EMBL" id="KAK7359755.1"/>
    </source>
</evidence>
<reference evidence="1 2" key="1">
    <citation type="submission" date="2024-01" db="EMBL/GenBank/DDBJ databases">
        <title>The genomes of 5 underutilized Papilionoideae crops provide insights into root nodulation and disease resistanc.</title>
        <authorList>
            <person name="Jiang F."/>
        </authorList>
    </citation>
    <scope>NUCLEOTIDE SEQUENCE [LARGE SCALE GENOMIC DNA]</scope>
    <source>
        <strain evidence="1">LVBAO_FW01</strain>
        <tissue evidence="1">Leaves</tissue>
    </source>
</reference>
<name>A0AAN9MRN4_CANGL</name>
<dbReference type="Proteomes" id="UP001367508">
    <property type="component" value="Unassembled WGS sequence"/>
</dbReference>
<keyword evidence="2" id="KW-1185">Reference proteome</keyword>
<protein>
    <submittedName>
        <fullName evidence="1">Uncharacterized protein</fullName>
    </submittedName>
</protein>
<evidence type="ECO:0000313" key="2">
    <source>
        <dbReference type="Proteomes" id="UP001367508"/>
    </source>
</evidence>
<dbReference type="EMBL" id="JAYMYQ010000001">
    <property type="protein sequence ID" value="KAK7359755.1"/>
    <property type="molecule type" value="Genomic_DNA"/>
</dbReference>
<proteinExistence type="predicted"/>
<sequence>MLSFPCLGNGGVGNGYKDSFLFVLIWFTPLNCICEETDTLHGSSYGLAYYIITDFLCSIYPFYNSSSQVNNLYSKPFNTADYKPYDASRVFCHRTINLMVFPFLKGGASWLLNAFGLSGFWKMIMGSNSSTVLPCDLRTSSDLRNN</sequence>
<organism evidence="1 2">
    <name type="scientific">Canavalia gladiata</name>
    <name type="common">Sword bean</name>
    <name type="synonym">Dolichos gladiatus</name>
    <dbReference type="NCBI Taxonomy" id="3824"/>
    <lineage>
        <taxon>Eukaryota</taxon>
        <taxon>Viridiplantae</taxon>
        <taxon>Streptophyta</taxon>
        <taxon>Embryophyta</taxon>
        <taxon>Tracheophyta</taxon>
        <taxon>Spermatophyta</taxon>
        <taxon>Magnoliopsida</taxon>
        <taxon>eudicotyledons</taxon>
        <taxon>Gunneridae</taxon>
        <taxon>Pentapetalae</taxon>
        <taxon>rosids</taxon>
        <taxon>fabids</taxon>
        <taxon>Fabales</taxon>
        <taxon>Fabaceae</taxon>
        <taxon>Papilionoideae</taxon>
        <taxon>50 kb inversion clade</taxon>
        <taxon>NPAAA clade</taxon>
        <taxon>indigoferoid/millettioid clade</taxon>
        <taxon>Phaseoleae</taxon>
        <taxon>Canavalia</taxon>
    </lineage>
</organism>
<accession>A0AAN9MRN4</accession>
<comment type="caution">
    <text evidence="1">The sequence shown here is derived from an EMBL/GenBank/DDBJ whole genome shotgun (WGS) entry which is preliminary data.</text>
</comment>
<gene>
    <name evidence="1" type="ORF">VNO77_01720</name>
</gene>